<evidence type="ECO:0000256" key="6">
    <source>
        <dbReference type="SAM" id="Phobius"/>
    </source>
</evidence>
<keyword evidence="3 6" id="KW-1133">Transmembrane helix</keyword>
<evidence type="ECO:0000313" key="8">
    <source>
        <dbReference type="Proteomes" id="UP001153709"/>
    </source>
</evidence>
<comment type="subcellular location">
    <subcellularLocation>
        <location evidence="1">Membrane</location>
        <topology evidence="1">Multi-pass membrane protein</topology>
    </subcellularLocation>
</comment>
<keyword evidence="8" id="KW-1185">Reference proteome</keyword>
<feature type="transmembrane region" description="Helical" evidence="6">
    <location>
        <begin position="70"/>
        <end position="91"/>
    </location>
</feature>
<feature type="region of interest" description="Disordered" evidence="5">
    <location>
        <begin position="175"/>
        <end position="198"/>
    </location>
</feature>
<feature type="compositionally biased region" description="Polar residues" evidence="5">
    <location>
        <begin position="175"/>
        <end position="184"/>
    </location>
</feature>
<organism evidence="7 8">
    <name type="scientific">Diabrotica balteata</name>
    <name type="common">Banded cucumber beetle</name>
    <dbReference type="NCBI Taxonomy" id="107213"/>
    <lineage>
        <taxon>Eukaryota</taxon>
        <taxon>Metazoa</taxon>
        <taxon>Ecdysozoa</taxon>
        <taxon>Arthropoda</taxon>
        <taxon>Hexapoda</taxon>
        <taxon>Insecta</taxon>
        <taxon>Pterygota</taxon>
        <taxon>Neoptera</taxon>
        <taxon>Endopterygota</taxon>
        <taxon>Coleoptera</taxon>
        <taxon>Polyphaga</taxon>
        <taxon>Cucujiformia</taxon>
        <taxon>Chrysomeloidea</taxon>
        <taxon>Chrysomelidae</taxon>
        <taxon>Galerucinae</taxon>
        <taxon>Diabroticina</taxon>
        <taxon>Diabroticites</taxon>
        <taxon>Diabrotica</taxon>
    </lineage>
</organism>
<dbReference type="GO" id="GO:0035869">
    <property type="term" value="C:ciliary transition zone"/>
    <property type="evidence" value="ECO:0007669"/>
    <property type="project" value="TreeGrafter"/>
</dbReference>
<accession>A0A9N9T2Z4</accession>
<feature type="transmembrane region" description="Helical" evidence="6">
    <location>
        <begin position="39"/>
        <end position="58"/>
    </location>
</feature>
<keyword evidence="2 6" id="KW-0812">Transmembrane</keyword>
<dbReference type="PANTHER" id="PTHR13531:SF6">
    <property type="entry name" value="TMEM (HUMAN TRANSMEMBRANE PROTEIN) HOMOLOG"/>
    <property type="match status" value="1"/>
</dbReference>
<sequence length="198" mass="23056">MCLTKPRARNIHSNISNEVKLQSKHNRKICSNLTLQMSLYFNSVFLPVWSIVIILFMNKNYQSYDELYRYISVTVVSTIFGVEFLRIYLGYEGNLKDKIPELAGFWMLSILLQLPLQGFLLFNPYFRMYVLEIIVQSIMFILLCIQLISGYCAIKYTASEQTAVYKLKKQKQQEKATANNTDDCLNQDKGECNVENNQ</sequence>
<name>A0A9N9T2Z4_DIABA</name>
<dbReference type="GO" id="GO:1905515">
    <property type="term" value="P:non-motile cilium assembly"/>
    <property type="evidence" value="ECO:0007669"/>
    <property type="project" value="TreeGrafter"/>
</dbReference>
<feature type="transmembrane region" description="Helical" evidence="6">
    <location>
        <begin position="103"/>
        <end position="122"/>
    </location>
</feature>
<proteinExistence type="predicted"/>
<keyword evidence="4 6" id="KW-0472">Membrane</keyword>
<evidence type="ECO:0000256" key="2">
    <source>
        <dbReference type="ARBA" id="ARBA00022692"/>
    </source>
</evidence>
<evidence type="ECO:0000256" key="5">
    <source>
        <dbReference type="SAM" id="MobiDB-lite"/>
    </source>
</evidence>
<dbReference type="AlphaFoldDB" id="A0A9N9T2Z4"/>
<dbReference type="Proteomes" id="UP001153709">
    <property type="component" value="Chromosome 5"/>
</dbReference>
<evidence type="ECO:0000256" key="1">
    <source>
        <dbReference type="ARBA" id="ARBA00004141"/>
    </source>
</evidence>
<dbReference type="PANTHER" id="PTHR13531">
    <property type="entry name" value="GEO07735P1-RELATED-RELATED"/>
    <property type="match status" value="1"/>
</dbReference>
<dbReference type="Pfam" id="PF09799">
    <property type="entry name" value="Transmemb_17"/>
    <property type="match status" value="1"/>
</dbReference>
<evidence type="ECO:0000256" key="4">
    <source>
        <dbReference type="ARBA" id="ARBA00023136"/>
    </source>
</evidence>
<reference evidence="7" key="1">
    <citation type="submission" date="2022-01" db="EMBL/GenBank/DDBJ databases">
        <authorList>
            <person name="King R."/>
        </authorList>
    </citation>
    <scope>NUCLEOTIDE SEQUENCE</scope>
</reference>
<gene>
    <name evidence="7" type="ORF">DIABBA_LOCUS8011</name>
</gene>
<evidence type="ECO:0000256" key="3">
    <source>
        <dbReference type="ARBA" id="ARBA00022989"/>
    </source>
</evidence>
<dbReference type="EMBL" id="OU898280">
    <property type="protein sequence ID" value="CAG9834730.1"/>
    <property type="molecule type" value="Genomic_DNA"/>
</dbReference>
<evidence type="ECO:0008006" key="9">
    <source>
        <dbReference type="Google" id="ProtNLM"/>
    </source>
</evidence>
<evidence type="ECO:0000313" key="7">
    <source>
        <dbReference type="EMBL" id="CAG9834730.1"/>
    </source>
</evidence>
<feature type="transmembrane region" description="Helical" evidence="6">
    <location>
        <begin position="129"/>
        <end position="151"/>
    </location>
</feature>
<protein>
    <recommendedName>
        <fullName evidence="9">Transmembrane protein 17</fullName>
    </recommendedName>
</protein>
<dbReference type="OrthoDB" id="311720at2759"/>
<dbReference type="InterPro" id="IPR019184">
    <property type="entry name" value="Uncharacterised_TM-17"/>
</dbReference>
<dbReference type="GO" id="GO:0016020">
    <property type="term" value="C:membrane"/>
    <property type="evidence" value="ECO:0007669"/>
    <property type="project" value="UniProtKB-SubCell"/>
</dbReference>